<dbReference type="Proteomes" id="UP001233999">
    <property type="component" value="Unassembled WGS sequence"/>
</dbReference>
<feature type="non-terminal residue" evidence="9">
    <location>
        <position position="1"/>
    </location>
</feature>
<dbReference type="SMART" id="SM00636">
    <property type="entry name" value="Glyco_18"/>
    <property type="match status" value="1"/>
</dbReference>
<dbReference type="SUPFAM" id="SSF51445">
    <property type="entry name" value="(Trans)glycosidases"/>
    <property type="match status" value="1"/>
</dbReference>
<dbReference type="PROSITE" id="PS51910">
    <property type="entry name" value="GH18_2"/>
    <property type="match status" value="1"/>
</dbReference>
<dbReference type="InterPro" id="IPR017853">
    <property type="entry name" value="GH"/>
</dbReference>
<evidence type="ECO:0000313" key="9">
    <source>
        <dbReference type="EMBL" id="KAJ9586019.1"/>
    </source>
</evidence>
<dbReference type="InterPro" id="IPR011583">
    <property type="entry name" value="Chitinase_II/V-like_cat"/>
</dbReference>
<keyword evidence="7" id="KW-0326">Glycosidase</keyword>
<evidence type="ECO:0000256" key="6">
    <source>
        <dbReference type="ARBA" id="ARBA00023228"/>
    </source>
</evidence>
<name>A0AAD8EDN9_DIPPU</name>
<dbReference type="FunFam" id="3.20.20.80:FF:000250">
    <property type="entry name" value="Probable di-N-acetylchitobiase 1"/>
    <property type="match status" value="1"/>
</dbReference>
<dbReference type="PANTHER" id="PTHR46290:SF1">
    <property type="entry name" value="DI-N-ACETYLCHITOBIASE"/>
    <property type="match status" value="1"/>
</dbReference>
<dbReference type="Pfam" id="PF00704">
    <property type="entry name" value="Glyco_hydro_18"/>
    <property type="match status" value="1"/>
</dbReference>
<dbReference type="Gene3D" id="3.20.20.80">
    <property type="entry name" value="Glycosidases"/>
    <property type="match status" value="1"/>
</dbReference>
<evidence type="ECO:0000256" key="7">
    <source>
        <dbReference type="ARBA" id="ARBA00023295"/>
    </source>
</evidence>
<evidence type="ECO:0000259" key="8">
    <source>
        <dbReference type="PROSITE" id="PS51910"/>
    </source>
</evidence>
<gene>
    <name evidence="9" type="ORF">L9F63_020316</name>
</gene>
<evidence type="ECO:0000256" key="4">
    <source>
        <dbReference type="ARBA" id="ARBA00022801"/>
    </source>
</evidence>
<dbReference type="AlphaFoldDB" id="A0AAD8EDN9"/>
<comment type="similarity">
    <text evidence="2">Belongs to the glycosyl hydrolase 18 family.</text>
</comment>
<dbReference type="GO" id="GO:0008061">
    <property type="term" value="F:chitin binding"/>
    <property type="evidence" value="ECO:0007669"/>
    <property type="project" value="InterPro"/>
</dbReference>
<evidence type="ECO:0000256" key="2">
    <source>
        <dbReference type="ARBA" id="ARBA00009336"/>
    </source>
</evidence>
<sequence>MCENEAWCQPVTSVASNEVFAFMNGCQKEVWSTFDWNKLTTLAVSDCTDPELICFAHQHNVRVVLFGTCPTDYLLNATAREAWIQEKLDLVQKHNLDGYNIDFEDAIEKNSSLVAGLTSFANETAEKFHKAIPSSQVTFDIAWSPPGVDGRWYDYFQLSQIMDFLFVMSYDEQSQIFDSECTARANSGIRKTEEGLVKYIDLGITPEKLVLGVPWYGYNYPCINMTEDPASRNTQQIWYDDPESLADKYDLAVRYNLRGVGMWSAEQ</sequence>
<dbReference type="InterPro" id="IPR001223">
    <property type="entry name" value="Glyco_hydro18_cat"/>
</dbReference>
<reference evidence="9" key="2">
    <citation type="submission" date="2023-05" db="EMBL/GenBank/DDBJ databases">
        <authorList>
            <person name="Fouks B."/>
        </authorList>
    </citation>
    <scope>NUCLEOTIDE SEQUENCE</scope>
    <source>
        <strain evidence="9">Stay&amp;Tobe</strain>
        <tissue evidence="9">Testes</tissue>
    </source>
</reference>
<keyword evidence="6" id="KW-0458">Lysosome</keyword>
<evidence type="ECO:0000256" key="1">
    <source>
        <dbReference type="ARBA" id="ARBA00004371"/>
    </source>
</evidence>
<proteinExistence type="inferred from homology"/>
<dbReference type="GO" id="GO:0009313">
    <property type="term" value="P:oligosaccharide catabolic process"/>
    <property type="evidence" value="ECO:0007669"/>
    <property type="project" value="TreeGrafter"/>
</dbReference>
<accession>A0AAD8EDN9</accession>
<comment type="subcellular location">
    <subcellularLocation>
        <location evidence="1">Lysosome</location>
    </subcellularLocation>
</comment>
<keyword evidence="10" id="KW-1185">Reference proteome</keyword>
<dbReference type="PANTHER" id="PTHR46290">
    <property type="entry name" value="DI-N-ACETYLCHITOBIASE"/>
    <property type="match status" value="1"/>
</dbReference>
<evidence type="ECO:0000256" key="5">
    <source>
        <dbReference type="ARBA" id="ARBA00023180"/>
    </source>
</evidence>
<comment type="caution">
    <text evidence="9">The sequence shown here is derived from an EMBL/GenBank/DDBJ whole genome shotgun (WGS) entry which is preliminary data.</text>
</comment>
<dbReference type="GO" id="GO:0005615">
    <property type="term" value="C:extracellular space"/>
    <property type="evidence" value="ECO:0007669"/>
    <property type="project" value="TreeGrafter"/>
</dbReference>
<evidence type="ECO:0000313" key="10">
    <source>
        <dbReference type="Proteomes" id="UP001233999"/>
    </source>
</evidence>
<feature type="domain" description="GH18" evidence="8">
    <location>
        <begin position="1"/>
        <end position="267"/>
    </location>
</feature>
<protein>
    <recommendedName>
        <fullName evidence="8">GH18 domain-containing protein</fullName>
    </recommendedName>
</protein>
<organism evidence="9 10">
    <name type="scientific">Diploptera punctata</name>
    <name type="common">Pacific beetle cockroach</name>
    <dbReference type="NCBI Taxonomy" id="6984"/>
    <lineage>
        <taxon>Eukaryota</taxon>
        <taxon>Metazoa</taxon>
        <taxon>Ecdysozoa</taxon>
        <taxon>Arthropoda</taxon>
        <taxon>Hexapoda</taxon>
        <taxon>Insecta</taxon>
        <taxon>Pterygota</taxon>
        <taxon>Neoptera</taxon>
        <taxon>Polyneoptera</taxon>
        <taxon>Dictyoptera</taxon>
        <taxon>Blattodea</taxon>
        <taxon>Blaberoidea</taxon>
        <taxon>Blaberidae</taxon>
        <taxon>Diplopterinae</taxon>
        <taxon>Diploptera</taxon>
    </lineage>
</organism>
<keyword evidence="3" id="KW-0732">Signal</keyword>
<keyword evidence="5" id="KW-0325">Glycoprotein</keyword>
<dbReference type="GO" id="GO:0016798">
    <property type="term" value="F:hydrolase activity, acting on glycosyl bonds"/>
    <property type="evidence" value="ECO:0007669"/>
    <property type="project" value="UniProtKB-KW"/>
</dbReference>
<dbReference type="EMBL" id="JASPKZ010007223">
    <property type="protein sequence ID" value="KAJ9586019.1"/>
    <property type="molecule type" value="Genomic_DNA"/>
</dbReference>
<evidence type="ECO:0000256" key="3">
    <source>
        <dbReference type="ARBA" id="ARBA00022729"/>
    </source>
</evidence>
<dbReference type="GO" id="GO:0005764">
    <property type="term" value="C:lysosome"/>
    <property type="evidence" value="ECO:0007669"/>
    <property type="project" value="UniProtKB-SubCell"/>
</dbReference>
<dbReference type="InterPro" id="IPR051887">
    <property type="entry name" value="GH18_Domain-Containing"/>
</dbReference>
<keyword evidence="4" id="KW-0378">Hydrolase</keyword>
<reference evidence="9" key="1">
    <citation type="journal article" date="2023" name="IScience">
        <title>Live-bearing cockroach genome reveals convergent evolutionary mechanisms linked to viviparity in insects and beyond.</title>
        <authorList>
            <person name="Fouks B."/>
            <person name="Harrison M.C."/>
            <person name="Mikhailova A.A."/>
            <person name="Marchal E."/>
            <person name="English S."/>
            <person name="Carruthers M."/>
            <person name="Jennings E.C."/>
            <person name="Chiamaka E.L."/>
            <person name="Frigard R.A."/>
            <person name="Pippel M."/>
            <person name="Attardo G.M."/>
            <person name="Benoit J.B."/>
            <person name="Bornberg-Bauer E."/>
            <person name="Tobe S.S."/>
        </authorList>
    </citation>
    <scope>NUCLEOTIDE SEQUENCE</scope>
    <source>
        <strain evidence="9">Stay&amp;Tobe</strain>
    </source>
</reference>